<dbReference type="EMBL" id="CP014334">
    <property type="protein sequence ID" value="AMW33312.1"/>
    <property type="molecule type" value="Genomic_DNA"/>
</dbReference>
<organism evidence="1 2">
    <name type="scientific">Fervidobacterium islandicum</name>
    <dbReference type="NCBI Taxonomy" id="2423"/>
    <lineage>
        <taxon>Bacteria</taxon>
        <taxon>Thermotogati</taxon>
        <taxon>Thermotogota</taxon>
        <taxon>Thermotogae</taxon>
        <taxon>Thermotogales</taxon>
        <taxon>Fervidobacteriaceae</taxon>
        <taxon>Fervidobacterium</taxon>
    </lineage>
</organism>
<evidence type="ECO:0000313" key="2">
    <source>
        <dbReference type="Proteomes" id="UP000093740"/>
    </source>
</evidence>
<dbReference type="SUPFAM" id="SSF53098">
    <property type="entry name" value="Ribonuclease H-like"/>
    <property type="match status" value="1"/>
</dbReference>
<keyword evidence="2" id="KW-1185">Reference proteome</keyword>
<dbReference type="KEGG" id="fia:NA23_08745"/>
<proteinExistence type="predicted"/>
<dbReference type="GO" id="GO:0003676">
    <property type="term" value="F:nucleic acid binding"/>
    <property type="evidence" value="ECO:0007669"/>
    <property type="project" value="InterPro"/>
</dbReference>
<evidence type="ECO:0000313" key="1">
    <source>
        <dbReference type="EMBL" id="AMW33312.1"/>
    </source>
</evidence>
<dbReference type="InterPro" id="IPR036397">
    <property type="entry name" value="RNaseH_sf"/>
</dbReference>
<reference evidence="1 2" key="1">
    <citation type="journal article" date="2015" name="Stand. Genomic Sci.">
        <title>Genome sequence of a native-feather degrading extremely thermophilic Eubacterium, Fervidobacterium islandicum AW-1.</title>
        <authorList>
            <person name="Lee Y.J."/>
            <person name="Jeong H."/>
            <person name="Park G.S."/>
            <person name="Kwak Y."/>
            <person name="Lee S.J."/>
            <person name="Lee S.J."/>
            <person name="Park M.K."/>
            <person name="Kim J.Y."/>
            <person name="Kang H.K."/>
            <person name="Shin J.H."/>
            <person name="Lee D.W."/>
        </authorList>
    </citation>
    <scope>NUCLEOTIDE SEQUENCE [LARGE SCALE GENOMIC DNA]</scope>
    <source>
        <strain evidence="1 2">AW-1</strain>
    </source>
</reference>
<dbReference type="Gene3D" id="3.30.420.10">
    <property type="entry name" value="Ribonuclease H-like superfamily/Ribonuclease H"/>
    <property type="match status" value="1"/>
</dbReference>
<dbReference type="RefSeq" id="WP_011994757.1">
    <property type="nucleotide sequence ID" value="NZ_CP014334.2"/>
</dbReference>
<accession>A0AAI8CMP2</accession>
<dbReference type="AlphaFoldDB" id="A0AAI8CMP2"/>
<dbReference type="Proteomes" id="UP000093740">
    <property type="component" value="Chromosome"/>
</dbReference>
<gene>
    <name evidence="1" type="ORF">NA23_08745</name>
</gene>
<evidence type="ECO:0008006" key="3">
    <source>
        <dbReference type="Google" id="ProtNLM"/>
    </source>
</evidence>
<sequence>MDRPIEIYVDGAFKGGLIAYGYVIHNSDCSKAIDVQVKRPTTHFQNVEAEITAVLEALRHIYRNYWTTNTGKIILYYDLNLIKDIIYNRKLQLKNPYYENYATEFRTLEEHLKCEVIFKKVTNNPIHNYIDEEIRKKLNSSLKNKLQSL</sequence>
<protein>
    <recommendedName>
        <fullName evidence="3">RNase H type-1 domain-containing protein</fullName>
    </recommendedName>
</protein>
<name>A0AAI8CMP2_FERIS</name>
<dbReference type="InterPro" id="IPR012337">
    <property type="entry name" value="RNaseH-like_sf"/>
</dbReference>